<name>A0A9D7QM71_9RHOO</name>
<protein>
    <submittedName>
        <fullName evidence="1">DUF2917 domain-containing protein</fullName>
    </submittedName>
</protein>
<evidence type="ECO:0000313" key="1">
    <source>
        <dbReference type="EMBL" id="MBK8892112.1"/>
    </source>
</evidence>
<accession>A0A9D7QM71</accession>
<organism evidence="1 2">
    <name type="scientific">Candidatus Dechloromonas phosphorivorans</name>
    <dbReference type="NCBI Taxonomy" id="2899244"/>
    <lineage>
        <taxon>Bacteria</taxon>
        <taxon>Pseudomonadati</taxon>
        <taxon>Pseudomonadota</taxon>
        <taxon>Betaproteobacteria</taxon>
        <taxon>Rhodocyclales</taxon>
        <taxon>Azonexaceae</taxon>
        <taxon>Dechloromonas</taxon>
    </lineage>
</organism>
<dbReference type="EMBL" id="JADKBR010000022">
    <property type="protein sequence ID" value="MBK8892112.1"/>
    <property type="molecule type" value="Genomic_DNA"/>
</dbReference>
<gene>
    <name evidence="1" type="ORF">IPN75_17910</name>
</gene>
<reference evidence="1" key="1">
    <citation type="submission" date="2020-10" db="EMBL/GenBank/DDBJ databases">
        <title>Connecting structure to function with the recovery of over 1000 high-quality activated sludge metagenome-assembled genomes encoding full-length rRNA genes using long-read sequencing.</title>
        <authorList>
            <person name="Singleton C.M."/>
            <person name="Petriglieri F."/>
            <person name="Kristensen J.M."/>
            <person name="Kirkegaard R.H."/>
            <person name="Michaelsen T.Y."/>
            <person name="Andersen M.H."/>
            <person name="Karst S.M."/>
            <person name="Dueholm M.S."/>
            <person name="Nielsen P.H."/>
            <person name="Albertsen M."/>
        </authorList>
    </citation>
    <scope>NUCLEOTIDE SEQUENCE</scope>
    <source>
        <strain evidence="1">OdNE_18-Q3-R46-58_BAT3C.305</strain>
    </source>
</reference>
<dbReference type="AlphaFoldDB" id="A0A9D7QM71"/>
<proteinExistence type="predicted"/>
<sequence length="119" mass="12907">MELFLNSAEIRLLENVPISLRNAAGKQITCATGTLWITFTGNAGDLFLVAGETCHVQGNGLVVAEAIGSASVRIDGPQNIRPLWMSLRNWYREFRPGLPAGHARISGHIGRHGFRNSAP</sequence>
<dbReference type="Pfam" id="PF11142">
    <property type="entry name" value="DUF2917"/>
    <property type="match status" value="1"/>
</dbReference>
<evidence type="ECO:0000313" key="2">
    <source>
        <dbReference type="Proteomes" id="UP000808146"/>
    </source>
</evidence>
<dbReference type="InterPro" id="IPR021317">
    <property type="entry name" value="DUF2917"/>
</dbReference>
<dbReference type="Proteomes" id="UP000808146">
    <property type="component" value="Unassembled WGS sequence"/>
</dbReference>
<comment type="caution">
    <text evidence="1">The sequence shown here is derived from an EMBL/GenBank/DDBJ whole genome shotgun (WGS) entry which is preliminary data.</text>
</comment>